<sequence length="81" mass="9493">GYPPKSEAVTDTTTKFHKKISREIYENIIRSQQANQCFTTNHKFRIGRSMNNGNYDQRFFYQPPSTSEIPTELILVHKNEV</sequence>
<dbReference type="Proteomes" id="UP000653305">
    <property type="component" value="Unassembled WGS sequence"/>
</dbReference>
<dbReference type="EMBL" id="BMAC01000314">
    <property type="protein sequence ID" value="GFP93412.1"/>
    <property type="molecule type" value="Genomic_DNA"/>
</dbReference>
<reference evidence="1" key="1">
    <citation type="submission" date="2020-07" db="EMBL/GenBank/DDBJ databases">
        <title>Ethylene signaling mediates host invasion by parasitic plants.</title>
        <authorList>
            <person name="Yoshida S."/>
        </authorList>
    </citation>
    <scope>NUCLEOTIDE SEQUENCE</scope>
    <source>
        <strain evidence="1">Okayama</strain>
    </source>
</reference>
<name>A0A830C5F9_9LAMI</name>
<dbReference type="OrthoDB" id="1889813at2759"/>
<keyword evidence="2" id="KW-1185">Reference proteome</keyword>
<evidence type="ECO:0000313" key="1">
    <source>
        <dbReference type="EMBL" id="GFP93412.1"/>
    </source>
</evidence>
<accession>A0A830C5F9</accession>
<protein>
    <submittedName>
        <fullName evidence="1">NAD(P)H-quinone oxidoreductase subunit k chloroplastic</fullName>
    </submittedName>
</protein>
<dbReference type="AlphaFoldDB" id="A0A830C5F9"/>
<proteinExistence type="predicted"/>
<comment type="caution">
    <text evidence="1">The sequence shown here is derived from an EMBL/GenBank/DDBJ whole genome shotgun (WGS) entry which is preliminary data.</text>
</comment>
<feature type="non-terminal residue" evidence="1">
    <location>
        <position position="1"/>
    </location>
</feature>
<organism evidence="1 2">
    <name type="scientific">Phtheirospermum japonicum</name>
    <dbReference type="NCBI Taxonomy" id="374723"/>
    <lineage>
        <taxon>Eukaryota</taxon>
        <taxon>Viridiplantae</taxon>
        <taxon>Streptophyta</taxon>
        <taxon>Embryophyta</taxon>
        <taxon>Tracheophyta</taxon>
        <taxon>Spermatophyta</taxon>
        <taxon>Magnoliopsida</taxon>
        <taxon>eudicotyledons</taxon>
        <taxon>Gunneridae</taxon>
        <taxon>Pentapetalae</taxon>
        <taxon>asterids</taxon>
        <taxon>lamiids</taxon>
        <taxon>Lamiales</taxon>
        <taxon>Orobanchaceae</taxon>
        <taxon>Orobanchaceae incertae sedis</taxon>
        <taxon>Phtheirospermum</taxon>
    </lineage>
</organism>
<gene>
    <name evidence="1" type="ORF">PHJA_001485600</name>
</gene>
<evidence type="ECO:0000313" key="2">
    <source>
        <dbReference type="Proteomes" id="UP000653305"/>
    </source>
</evidence>